<dbReference type="PANTHER" id="PTHR30486">
    <property type="entry name" value="TWITCHING MOTILITY PROTEIN PILT"/>
    <property type="match status" value="1"/>
</dbReference>
<dbReference type="Gene3D" id="3.40.50.300">
    <property type="entry name" value="P-loop containing nucleotide triphosphate hydrolases"/>
    <property type="match status" value="1"/>
</dbReference>
<organism evidence="3">
    <name type="scientific">uncultured Chthoniobacterales bacterium</name>
    <dbReference type="NCBI Taxonomy" id="1836801"/>
    <lineage>
        <taxon>Bacteria</taxon>
        <taxon>Pseudomonadati</taxon>
        <taxon>Verrucomicrobiota</taxon>
        <taxon>Spartobacteria</taxon>
        <taxon>Chthoniobacterales</taxon>
        <taxon>environmental samples</taxon>
    </lineage>
</organism>
<protein>
    <submittedName>
        <fullName evidence="3">Twitching motility protein PilT</fullName>
    </submittedName>
</protein>
<dbReference type="GO" id="GO:0016887">
    <property type="term" value="F:ATP hydrolysis activity"/>
    <property type="evidence" value="ECO:0007669"/>
    <property type="project" value="InterPro"/>
</dbReference>
<dbReference type="PANTHER" id="PTHR30486:SF16">
    <property type="entry name" value="TWITCHING MOTILITY PROTEIN PILT"/>
    <property type="match status" value="1"/>
</dbReference>
<feature type="domain" description="AAA+ ATPase" evidence="2">
    <location>
        <begin position="122"/>
        <end position="256"/>
    </location>
</feature>
<evidence type="ECO:0000259" key="2">
    <source>
        <dbReference type="SMART" id="SM00382"/>
    </source>
</evidence>
<sequence length="376" mass="41786">MLESAAGISDLLFAVGKPPIVEQHGGLEEFPVDLPPDGTLTETHIGDIAACLMNGQERLVSDLTVNGSCDCSYSVEGVARFRVNIFRQNGHTAIVMRKLATKIPTLEALGLPEIFGEMVREKNGIIFVTGSTGSGKTTTLAAMLNELNRTQRIHILTLEDPIEFLHPHQQALFNQRELGKDFSTFAAGLRAALRQAPKAILVGEIRDRETMEIAMTAAETGHIVFSTLHTINAGQTINRILGMFTKDEEQQLRQRLADTLRFVVSQRLVNKIGGGRLMVSEIMGSSLRTRETLLYGERENSSFQEIIEAGCTMGWHSFDQSLLKAYKEDVITDETALIFCQHKNKMRRDIDMLKKLRDQLHDEPSGLTLEMSPGHK</sequence>
<dbReference type="CDD" id="cd01131">
    <property type="entry name" value="PilT"/>
    <property type="match status" value="1"/>
</dbReference>
<dbReference type="InterPro" id="IPR003593">
    <property type="entry name" value="AAA+_ATPase"/>
</dbReference>
<proteinExistence type="inferred from homology"/>
<evidence type="ECO:0000256" key="1">
    <source>
        <dbReference type="ARBA" id="ARBA00006611"/>
    </source>
</evidence>
<reference evidence="3" key="1">
    <citation type="submission" date="2020-02" db="EMBL/GenBank/DDBJ databases">
        <authorList>
            <person name="Meier V. D."/>
        </authorList>
    </citation>
    <scope>NUCLEOTIDE SEQUENCE</scope>
    <source>
        <strain evidence="3">AVDCRST_MAG42</strain>
    </source>
</reference>
<dbReference type="AlphaFoldDB" id="A0A6J4HE69"/>
<dbReference type="SMART" id="SM00382">
    <property type="entry name" value="AAA"/>
    <property type="match status" value="1"/>
</dbReference>
<dbReference type="Pfam" id="PF00437">
    <property type="entry name" value="T2SSE"/>
    <property type="match status" value="1"/>
</dbReference>
<dbReference type="NCBIfam" id="TIGR01420">
    <property type="entry name" value="pilT_fam"/>
    <property type="match status" value="1"/>
</dbReference>
<name>A0A6J4HE69_9BACT</name>
<dbReference type="Gene3D" id="3.30.450.90">
    <property type="match status" value="1"/>
</dbReference>
<comment type="similarity">
    <text evidence="1">Belongs to the GSP E family.</text>
</comment>
<dbReference type="SUPFAM" id="SSF52540">
    <property type="entry name" value="P-loop containing nucleoside triphosphate hydrolases"/>
    <property type="match status" value="1"/>
</dbReference>
<dbReference type="GO" id="GO:0005524">
    <property type="term" value="F:ATP binding"/>
    <property type="evidence" value="ECO:0007669"/>
    <property type="project" value="InterPro"/>
</dbReference>
<evidence type="ECO:0000313" key="3">
    <source>
        <dbReference type="EMBL" id="CAA9221079.1"/>
    </source>
</evidence>
<dbReference type="InterPro" id="IPR006321">
    <property type="entry name" value="PilT/PilU"/>
</dbReference>
<dbReference type="InterPro" id="IPR050921">
    <property type="entry name" value="T4SS_GSP_E_ATPase"/>
</dbReference>
<dbReference type="EMBL" id="CADCTA010000037">
    <property type="protein sequence ID" value="CAA9221079.1"/>
    <property type="molecule type" value="Genomic_DNA"/>
</dbReference>
<dbReference type="InterPro" id="IPR001482">
    <property type="entry name" value="T2SS/T4SS_dom"/>
</dbReference>
<gene>
    <name evidence="3" type="ORF">AVDCRST_MAG42-585</name>
</gene>
<accession>A0A6J4HE69</accession>
<dbReference type="InterPro" id="IPR027417">
    <property type="entry name" value="P-loop_NTPase"/>
</dbReference>